<keyword evidence="5 6" id="KW-0472">Membrane</keyword>
<name>A0A5S4TC13_STRPY</name>
<dbReference type="RefSeq" id="WP_148845191.1">
    <property type="nucleotide sequence ID" value="NZ_SJLI01000034.1"/>
</dbReference>
<dbReference type="GO" id="GO:0016020">
    <property type="term" value="C:membrane"/>
    <property type="evidence" value="ECO:0007669"/>
    <property type="project" value="UniProtKB-SubCell"/>
</dbReference>
<organism evidence="7 8">
    <name type="scientific">Streptococcus pyogenes</name>
    <dbReference type="NCBI Taxonomy" id="1314"/>
    <lineage>
        <taxon>Bacteria</taxon>
        <taxon>Bacillati</taxon>
        <taxon>Bacillota</taxon>
        <taxon>Bacilli</taxon>
        <taxon>Lactobacillales</taxon>
        <taxon>Streptococcaceae</taxon>
        <taxon>Streptococcus</taxon>
    </lineage>
</organism>
<evidence type="ECO:0000256" key="3">
    <source>
        <dbReference type="ARBA" id="ARBA00022692"/>
    </source>
</evidence>
<evidence type="ECO:0000256" key="5">
    <source>
        <dbReference type="ARBA" id="ARBA00023136"/>
    </source>
</evidence>
<evidence type="ECO:0000256" key="2">
    <source>
        <dbReference type="ARBA" id="ARBA00009773"/>
    </source>
</evidence>
<dbReference type="Pfam" id="PF01594">
    <property type="entry name" value="AI-2E_transport"/>
    <property type="match status" value="1"/>
</dbReference>
<comment type="subcellular location">
    <subcellularLocation>
        <location evidence="1">Membrane</location>
        <topology evidence="1">Multi-pass membrane protein</topology>
    </subcellularLocation>
</comment>
<dbReference type="InterPro" id="IPR002549">
    <property type="entry name" value="AI-2E-like"/>
</dbReference>
<keyword evidence="4 6" id="KW-1133">Transmembrane helix</keyword>
<accession>A0A5S4TC13</accession>
<gene>
    <name evidence="7" type="ORF">E0F67_09060</name>
</gene>
<keyword evidence="3 6" id="KW-0812">Transmembrane</keyword>
<evidence type="ECO:0000313" key="7">
    <source>
        <dbReference type="EMBL" id="TYK94126.1"/>
    </source>
</evidence>
<proteinExistence type="inferred from homology"/>
<comment type="similarity">
    <text evidence="2">Belongs to the autoinducer-2 exporter (AI-2E) (TC 2.A.86) family.</text>
</comment>
<feature type="transmembrane region" description="Helical" evidence="6">
    <location>
        <begin position="20"/>
        <end position="40"/>
    </location>
</feature>
<evidence type="ECO:0000313" key="8">
    <source>
        <dbReference type="Proteomes" id="UP000325300"/>
    </source>
</evidence>
<evidence type="ECO:0000256" key="4">
    <source>
        <dbReference type="ARBA" id="ARBA00022989"/>
    </source>
</evidence>
<feature type="non-terminal residue" evidence="7">
    <location>
        <position position="190"/>
    </location>
</feature>
<evidence type="ECO:0000256" key="1">
    <source>
        <dbReference type="ARBA" id="ARBA00004141"/>
    </source>
</evidence>
<feature type="transmembrane region" description="Helical" evidence="6">
    <location>
        <begin position="89"/>
        <end position="108"/>
    </location>
</feature>
<comment type="caution">
    <text evidence="7">The sequence shown here is derived from an EMBL/GenBank/DDBJ whole genome shotgun (WGS) entry which is preliminary data.</text>
</comment>
<evidence type="ECO:0000256" key="6">
    <source>
        <dbReference type="SAM" id="Phobius"/>
    </source>
</evidence>
<dbReference type="EMBL" id="SJLI01000034">
    <property type="protein sequence ID" value="TYK94126.1"/>
    <property type="molecule type" value="Genomic_DNA"/>
</dbReference>
<dbReference type="AlphaFoldDB" id="A0A5S4TC13"/>
<sequence length="190" mass="21376">MPLTPNTSKTDSLFYKWILNNQAVMALVITLLVFLTIFVFTKISFLFTPVISFFAVIMLPLVISTILYYLTKPLVDLINHLGPSRTTSIFIVFGLIILLFVWAISGFVPMVQTQLTSFIEDLPKYIGKVNEEANKLLENEWLVSYKPQLQDMLANTSQKALDYAQSFSKNAIDWAGNFAGAIARITVAII</sequence>
<dbReference type="Proteomes" id="UP000325300">
    <property type="component" value="Unassembled WGS sequence"/>
</dbReference>
<feature type="transmembrane region" description="Helical" evidence="6">
    <location>
        <begin position="47"/>
        <end position="69"/>
    </location>
</feature>
<protein>
    <submittedName>
        <fullName evidence="7">AI-2E family transporter</fullName>
    </submittedName>
</protein>
<reference evidence="7 8" key="1">
    <citation type="submission" date="2019-02" db="EMBL/GenBank/DDBJ databases">
        <title>Novel genomic isolates of S. pyogenes and S. dysgalactiae subsp. equisimilis associated to necrotising fasciitis (NSTI).</title>
        <authorList>
            <person name="Barrantes I."/>
        </authorList>
    </citation>
    <scope>NUCLEOTIDE SEQUENCE [LARGE SCALE GENOMIC DNA]</scope>
    <source>
        <strain evidence="7 8">SPY5003</strain>
    </source>
</reference>